<dbReference type="EMBL" id="JACHBS010000001">
    <property type="protein sequence ID" value="MBB5617946.1"/>
    <property type="molecule type" value="Genomic_DNA"/>
</dbReference>
<dbReference type="UniPathway" id="UPA00251">
    <property type="reaction ID" value="UER00317"/>
</dbReference>
<dbReference type="PANTHER" id="PTHR43713">
    <property type="entry name" value="GLUTAMATE-1-SEMIALDEHYDE 2,1-AMINOMUTASE"/>
    <property type="match status" value="1"/>
</dbReference>
<feature type="modified residue" description="N6-(pyridoxal phosphate)lysine" evidence="8">
    <location>
        <position position="289"/>
    </location>
</feature>
<keyword evidence="10" id="KW-1185">Reference proteome</keyword>
<dbReference type="InterPro" id="IPR015424">
    <property type="entry name" value="PyrdxlP-dep_Trfase"/>
</dbReference>
<evidence type="ECO:0000256" key="4">
    <source>
        <dbReference type="ARBA" id="ARBA00008981"/>
    </source>
</evidence>
<comment type="catalytic activity">
    <reaction evidence="1 8">
        <text>(S)-4-amino-5-oxopentanoate = 5-aminolevulinate</text>
        <dbReference type="Rhea" id="RHEA:14265"/>
        <dbReference type="ChEBI" id="CHEBI:57501"/>
        <dbReference type="ChEBI" id="CHEBI:356416"/>
        <dbReference type="EC" id="5.4.3.8"/>
    </reaction>
</comment>
<dbReference type="PROSITE" id="PS00600">
    <property type="entry name" value="AA_TRANSFER_CLASS_3"/>
    <property type="match status" value="1"/>
</dbReference>
<evidence type="ECO:0000256" key="3">
    <source>
        <dbReference type="ARBA" id="ARBA00004819"/>
    </source>
</evidence>
<dbReference type="Proteomes" id="UP000552883">
    <property type="component" value="Unassembled WGS sequence"/>
</dbReference>
<dbReference type="NCBIfam" id="NF000818">
    <property type="entry name" value="PRK00062.1"/>
    <property type="match status" value="1"/>
</dbReference>
<dbReference type="Gene3D" id="3.90.1150.10">
    <property type="entry name" value="Aspartate Aminotransferase, domain 1"/>
    <property type="match status" value="1"/>
</dbReference>
<dbReference type="InterPro" id="IPR015422">
    <property type="entry name" value="PyrdxlP-dep_Trfase_small"/>
</dbReference>
<dbReference type="InterPro" id="IPR049704">
    <property type="entry name" value="Aminotrans_3_PPA_site"/>
</dbReference>
<dbReference type="GO" id="GO:0005737">
    <property type="term" value="C:cytoplasm"/>
    <property type="evidence" value="ECO:0007669"/>
    <property type="project" value="UniProtKB-SubCell"/>
</dbReference>
<comment type="similarity">
    <text evidence="4 8">Belongs to the class-III pyridoxal-phosphate-dependent aminotransferase family. HemL subfamily.</text>
</comment>
<reference evidence="9 10" key="1">
    <citation type="submission" date="2020-08" db="EMBL/GenBank/DDBJ databases">
        <title>Sequencing the genomes of 1000 actinobacteria strains.</title>
        <authorList>
            <person name="Klenk H.-P."/>
        </authorList>
    </citation>
    <scope>NUCLEOTIDE SEQUENCE [LARGE SCALE GENOMIC DNA]</scope>
    <source>
        <strain evidence="9 10">DSM 23889</strain>
    </source>
</reference>
<evidence type="ECO:0000256" key="7">
    <source>
        <dbReference type="ARBA" id="ARBA00023244"/>
    </source>
</evidence>
<dbReference type="InterPro" id="IPR004639">
    <property type="entry name" value="4pyrrol_synth_GluAld_NH2Trfase"/>
</dbReference>
<comment type="subunit">
    <text evidence="8">Homodimer.</text>
</comment>
<dbReference type="FunFam" id="3.40.640.10:FF:000021">
    <property type="entry name" value="Glutamate-1-semialdehyde 2,1-aminomutase"/>
    <property type="match status" value="1"/>
</dbReference>
<name>A0A840XI01_9MICO</name>
<dbReference type="SUPFAM" id="SSF53383">
    <property type="entry name" value="PLP-dependent transferases"/>
    <property type="match status" value="1"/>
</dbReference>
<comment type="cofactor">
    <cofactor evidence="2 8">
        <name>pyridoxal 5'-phosphate</name>
        <dbReference type="ChEBI" id="CHEBI:597326"/>
    </cofactor>
</comment>
<comment type="caution">
    <text evidence="9">The sequence shown here is derived from an EMBL/GenBank/DDBJ whole genome shotgun (WGS) entry which is preliminary data.</text>
</comment>
<evidence type="ECO:0000256" key="8">
    <source>
        <dbReference type="HAMAP-Rule" id="MF_00375"/>
    </source>
</evidence>
<dbReference type="AlphaFoldDB" id="A0A840XI01"/>
<keyword evidence="6 8" id="KW-0413">Isomerase</keyword>
<evidence type="ECO:0000256" key="5">
    <source>
        <dbReference type="ARBA" id="ARBA00022898"/>
    </source>
</evidence>
<dbReference type="GO" id="GO:0008483">
    <property type="term" value="F:transaminase activity"/>
    <property type="evidence" value="ECO:0007669"/>
    <property type="project" value="InterPro"/>
</dbReference>
<organism evidence="9 10">
    <name type="scientific">Microcella frigidaquae</name>
    <dbReference type="NCBI Taxonomy" id="424758"/>
    <lineage>
        <taxon>Bacteria</taxon>
        <taxon>Bacillati</taxon>
        <taxon>Actinomycetota</taxon>
        <taxon>Actinomycetes</taxon>
        <taxon>Micrococcales</taxon>
        <taxon>Microbacteriaceae</taxon>
        <taxon>Microcella</taxon>
    </lineage>
</organism>
<evidence type="ECO:0000256" key="2">
    <source>
        <dbReference type="ARBA" id="ARBA00001933"/>
    </source>
</evidence>
<keyword evidence="8" id="KW-0963">Cytoplasm</keyword>
<comment type="subcellular location">
    <subcellularLocation>
        <location evidence="8">Cytoplasm</location>
    </subcellularLocation>
</comment>
<accession>A0A840XI01</accession>
<dbReference type="PANTHER" id="PTHR43713:SF3">
    <property type="entry name" value="GLUTAMATE-1-SEMIALDEHYDE 2,1-AMINOMUTASE 1, CHLOROPLASTIC-RELATED"/>
    <property type="match status" value="1"/>
</dbReference>
<evidence type="ECO:0000313" key="9">
    <source>
        <dbReference type="EMBL" id="MBB5617946.1"/>
    </source>
</evidence>
<dbReference type="RefSeq" id="WP_153981343.1">
    <property type="nucleotide sequence ID" value="NZ_BAAANZ010000005.1"/>
</dbReference>
<protein>
    <recommendedName>
        <fullName evidence="8">Glutamate-1-semialdehyde 2,1-aminomutase</fullName>
        <shortName evidence="8">GSA</shortName>
        <ecNumber evidence="8">5.4.3.8</ecNumber>
    </recommendedName>
    <alternativeName>
        <fullName evidence="8">Glutamate-1-semialdehyde aminotransferase</fullName>
        <shortName evidence="8">GSA-AT</shortName>
    </alternativeName>
</protein>
<evidence type="ECO:0000256" key="1">
    <source>
        <dbReference type="ARBA" id="ARBA00001579"/>
    </source>
</evidence>
<dbReference type="EC" id="5.4.3.8" evidence="8"/>
<dbReference type="GO" id="GO:0006782">
    <property type="term" value="P:protoporphyrinogen IX biosynthetic process"/>
    <property type="evidence" value="ECO:0007669"/>
    <property type="project" value="UniProtKB-UniRule"/>
</dbReference>
<evidence type="ECO:0000313" key="10">
    <source>
        <dbReference type="Proteomes" id="UP000552883"/>
    </source>
</evidence>
<dbReference type="HAMAP" id="MF_00375">
    <property type="entry name" value="HemL_aminotrans_3"/>
    <property type="match status" value="1"/>
</dbReference>
<dbReference type="InterPro" id="IPR015421">
    <property type="entry name" value="PyrdxlP-dep_Trfase_major"/>
</dbReference>
<dbReference type="GO" id="GO:0030170">
    <property type="term" value="F:pyridoxal phosphate binding"/>
    <property type="evidence" value="ECO:0007669"/>
    <property type="project" value="InterPro"/>
</dbReference>
<proteinExistence type="inferred from homology"/>
<dbReference type="Pfam" id="PF00202">
    <property type="entry name" value="Aminotran_3"/>
    <property type="match status" value="1"/>
</dbReference>
<dbReference type="Gene3D" id="3.40.640.10">
    <property type="entry name" value="Type I PLP-dependent aspartate aminotransferase-like (Major domain)"/>
    <property type="match status" value="1"/>
</dbReference>
<dbReference type="GO" id="GO:0042286">
    <property type="term" value="F:glutamate-1-semialdehyde 2,1-aminomutase activity"/>
    <property type="evidence" value="ECO:0007669"/>
    <property type="project" value="UniProtKB-UniRule"/>
</dbReference>
<evidence type="ECO:0000256" key="6">
    <source>
        <dbReference type="ARBA" id="ARBA00023235"/>
    </source>
</evidence>
<dbReference type="OrthoDB" id="9801052at2"/>
<comment type="pathway">
    <text evidence="3">Porphyrin-containing compound metabolism; protoporphyrin-IX biosynthesis; 5-aminolevulinate from L-glutamyl-tRNA(Glu): step 2/2.</text>
</comment>
<dbReference type="InterPro" id="IPR005814">
    <property type="entry name" value="Aminotrans_3"/>
</dbReference>
<keyword evidence="5 8" id="KW-0663">Pyridoxal phosphate</keyword>
<gene>
    <name evidence="8" type="primary">hemL</name>
    <name evidence="9" type="ORF">BJ959_001442</name>
</gene>
<sequence>MTRFISGRTPTTNAEAFDRALRVTPGGVNSPVRAFRSVGGTPVFLASGRGPYVVDVEGTEYVDLVGQWGPALLGHAHPEVIAAAHAAVDRGLGFGAASTGEVELAELVLDRLTLTGPDGAERRGIEKLRLVSTGTEATMTAIRLARGATGRPLLVKFAGHYHGHSDSLLSEAGSGIATLGIPGSAGITPETAAQTIVIPYNDEDALAEVFAAHGDRIAAIITEAAAANMGVVPPKPGFNRLLADTAHAHGALLIADEVMTGFRASAAGWWGLEEREGVPYDADLTTFGKIIGGGLPLAGLGGRADILDLLAPLGPVYQAGTLSGNPVAVATGAAMLRGAGPEVYEYLPRVAHEIADGLSSALSAEGVAHTVAWTGSQFSIFFRDTAPQNYAEAQDQDVFRFGPFFHAMLDHGVSLPPSVYEAWFVSAAHDATAVERVLAAAVPAAKAAAAAKAPAAS</sequence>
<keyword evidence="7 8" id="KW-0627">Porphyrin biosynthesis</keyword>